<evidence type="ECO:0000256" key="1">
    <source>
        <dbReference type="SAM" id="MobiDB-lite"/>
    </source>
</evidence>
<protein>
    <submittedName>
        <fullName evidence="2">Uncharacterized protein</fullName>
    </submittedName>
</protein>
<feature type="compositionally biased region" description="Polar residues" evidence="1">
    <location>
        <begin position="140"/>
        <end position="150"/>
    </location>
</feature>
<dbReference type="AlphaFoldDB" id="A0A8S9UKP1"/>
<evidence type="ECO:0000313" key="3">
    <source>
        <dbReference type="Proteomes" id="UP000704712"/>
    </source>
</evidence>
<feature type="compositionally biased region" description="Polar residues" evidence="1">
    <location>
        <begin position="57"/>
        <end position="70"/>
    </location>
</feature>
<feature type="compositionally biased region" description="Acidic residues" evidence="1">
    <location>
        <begin position="111"/>
        <end position="120"/>
    </location>
</feature>
<feature type="compositionally biased region" description="Basic and acidic residues" evidence="1">
    <location>
        <begin position="122"/>
        <end position="132"/>
    </location>
</feature>
<sequence length="150" mass="15916">MLTSTHADNKCLFIKDNADTNSPVETNFDADGIEDAGNADTKPPVEPSADAEGNEDAANTDTDPISNGTAEETRNAVAISDETESHSKGNDSVQGIDDSADEGYSPANDKESDDEDDVGTYEEQRGRVKLQGDIEEPNQLLRSSGGNPQL</sequence>
<comment type="caution">
    <text evidence="2">The sequence shown here is derived from an EMBL/GenBank/DDBJ whole genome shotgun (WGS) entry which is preliminary data.</text>
</comment>
<accession>A0A8S9UKP1</accession>
<proteinExistence type="predicted"/>
<organism evidence="2 3">
    <name type="scientific">Phytophthora infestans</name>
    <name type="common">Potato late blight agent</name>
    <name type="synonym">Botrytis infestans</name>
    <dbReference type="NCBI Taxonomy" id="4787"/>
    <lineage>
        <taxon>Eukaryota</taxon>
        <taxon>Sar</taxon>
        <taxon>Stramenopiles</taxon>
        <taxon>Oomycota</taxon>
        <taxon>Peronosporomycetes</taxon>
        <taxon>Peronosporales</taxon>
        <taxon>Peronosporaceae</taxon>
        <taxon>Phytophthora</taxon>
    </lineage>
</organism>
<gene>
    <name evidence="2" type="ORF">GN958_ATG11134</name>
</gene>
<dbReference type="Proteomes" id="UP000704712">
    <property type="component" value="Unassembled WGS sequence"/>
</dbReference>
<evidence type="ECO:0000313" key="2">
    <source>
        <dbReference type="EMBL" id="KAF4139649.1"/>
    </source>
</evidence>
<feature type="region of interest" description="Disordered" evidence="1">
    <location>
        <begin position="1"/>
        <end position="150"/>
    </location>
</feature>
<dbReference type="EMBL" id="JAACNO010001551">
    <property type="protein sequence ID" value="KAF4139649.1"/>
    <property type="molecule type" value="Genomic_DNA"/>
</dbReference>
<name>A0A8S9UKP1_PHYIN</name>
<reference evidence="2" key="1">
    <citation type="submission" date="2020-03" db="EMBL/GenBank/DDBJ databases">
        <title>Hybrid Assembly of Korean Phytophthora infestans isolates.</title>
        <authorList>
            <person name="Prokchorchik M."/>
            <person name="Lee Y."/>
            <person name="Seo J."/>
            <person name="Cho J.-H."/>
            <person name="Park Y.-E."/>
            <person name="Jang D.-C."/>
            <person name="Im J.-S."/>
            <person name="Choi J.-G."/>
            <person name="Park H.-J."/>
            <person name="Lee G.-B."/>
            <person name="Lee Y.-G."/>
            <person name="Hong S.-Y."/>
            <person name="Cho K."/>
            <person name="Sohn K.H."/>
        </authorList>
    </citation>
    <scope>NUCLEOTIDE SEQUENCE</scope>
    <source>
        <strain evidence="2">KR_2_A2</strain>
    </source>
</reference>